<dbReference type="CDD" id="cd14332">
    <property type="entry name" value="UBA_RuvA_C"/>
    <property type="match status" value="1"/>
</dbReference>
<keyword evidence="3 6" id="KW-0238">DNA-binding</keyword>
<evidence type="ECO:0000256" key="5">
    <source>
        <dbReference type="ARBA" id="ARBA00023204"/>
    </source>
</evidence>
<dbReference type="Pfam" id="PF14520">
    <property type="entry name" value="HHH_5"/>
    <property type="match status" value="1"/>
</dbReference>
<dbReference type="Pfam" id="PF07499">
    <property type="entry name" value="RuvA_C"/>
    <property type="match status" value="1"/>
</dbReference>
<comment type="caution">
    <text evidence="8">The sequence shown here is derived from an EMBL/GenBank/DDBJ whole genome shotgun (WGS) entry which is preliminary data.</text>
</comment>
<dbReference type="InterPro" id="IPR003583">
    <property type="entry name" value="Hlx-hairpin-Hlx_DNA-bd_motif"/>
</dbReference>
<dbReference type="GO" id="GO:0048476">
    <property type="term" value="C:Holliday junction resolvase complex"/>
    <property type="evidence" value="ECO:0007669"/>
    <property type="project" value="UniProtKB-UniRule"/>
</dbReference>
<protein>
    <recommendedName>
        <fullName evidence="6">Holliday junction branch migration complex subunit RuvA</fullName>
    </recommendedName>
</protein>
<dbReference type="GO" id="GO:0006310">
    <property type="term" value="P:DNA recombination"/>
    <property type="evidence" value="ECO:0007669"/>
    <property type="project" value="UniProtKB-UniRule"/>
</dbReference>
<keyword evidence="8" id="KW-0347">Helicase</keyword>
<dbReference type="SUPFAM" id="SSF46929">
    <property type="entry name" value="DNA helicase RuvA subunit, C-terminal domain"/>
    <property type="match status" value="1"/>
</dbReference>
<dbReference type="NCBIfam" id="TIGR00084">
    <property type="entry name" value="ruvA"/>
    <property type="match status" value="1"/>
</dbReference>
<dbReference type="GO" id="GO:0005524">
    <property type="term" value="F:ATP binding"/>
    <property type="evidence" value="ECO:0007669"/>
    <property type="project" value="InterPro"/>
</dbReference>
<comment type="caution">
    <text evidence="6">Lacks conserved residue(s) required for the propagation of feature annotation.</text>
</comment>
<accession>A0A066UJ13</accession>
<keyword evidence="8" id="KW-0067">ATP-binding</keyword>
<proteinExistence type="inferred from homology"/>
<evidence type="ECO:0000256" key="2">
    <source>
        <dbReference type="ARBA" id="ARBA00022763"/>
    </source>
</evidence>
<dbReference type="InterPro" id="IPR013849">
    <property type="entry name" value="DNA_helicase_Holl-junc_RuvA_I"/>
</dbReference>
<comment type="subunit">
    <text evidence="6">Homotetramer. Forms an RuvA(8)-RuvB(12)-Holliday junction (HJ) complex. HJ DNA is sandwiched between 2 RuvA tetramers; dsDNA enters through RuvA and exits via RuvB. An RuvB hexamer assembles on each DNA strand where it exits the tetramer. Each RuvB hexamer is contacted by two RuvA subunits (via domain III) on 2 adjacent RuvB subunits; this complex drives branch migration. In the full resolvosome a probable DNA-RuvA(4)-RuvB(12)-RuvC(2) complex forms which resolves the HJ.</text>
</comment>
<feature type="domain" description="Helix-hairpin-helix DNA-binding motif class 1" evidence="7">
    <location>
        <begin position="73"/>
        <end position="92"/>
    </location>
</feature>
<keyword evidence="9" id="KW-1185">Reference proteome</keyword>
<comment type="subcellular location">
    <subcellularLocation>
        <location evidence="6">Cytoplasm</location>
    </subcellularLocation>
</comment>
<dbReference type="SUPFAM" id="SSF47781">
    <property type="entry name" value="RuvA domain 2-like"/>
    <property type="match status" value="1"/>
</dbReference>
<dbReference type="OrthoDB" id="5293449at2"/>
<dbReference type="GO" id="GO:0000400">
    <property type="term" value="F:four-way junction DNA binding"/>
    <property type="evidence" value="ECO:0007669"/>
    <property type="project" value="UniProtKB-UniRule"/>
</dbReference>
<dbReference type="eggNOG" id="COG0632">
    <property type="taxonomic scope" value="Bacteria"/>
</dbReference>
<keyword evidence="8" id="KW-0547">Nucleotide-binding</keyword>
<dbReference type="InterPro" id="IPR000085">
    <property type="entry name" value="RuvA"/>
</dbReference>
<gene>
    <name evidence="6 8" type="primary">ruvA</name>
    <name evidence="8" type="ORF">MBO_01695</name>
</gene>
<dbReference type="SMART" id="SM00278">
    <property type="entry name" value="HhH1"/>
    <property type="match status" value="2"/>
</dbReference>
<feature type="domain" description="Helix-hairpin-helix DNA-binding motif class 1" evidence="7">
    <location>
        <begin position="108"/>
        <end position="127"/>
    </location>
</feature>
<evidence type="ECO:0000256" key="6">
    <source>
        <dbReference type="HAMAP-Rule" id="MF_00031"/>
    </source>
</evidence>
<comment type="similarity">
    <text evidence="6">Belongs to the RuvA family.</text>
</comment>
<evidence type="ECO:0000256" key="1">
    <source>
        <dbReference type="ARBA" id="ARBA00022490"/>
    </source>
</evidence>
<dbReference type="GO" id="GO:0006281">
    <property type="term" value="P:DNA repair"/>
    <property type="evidence" value="ECO:0007669"/>
    <property type="project" value="UniProtKB-UniRule"/>
</dbReference>
<dbReference type="Gene3D" id="1.10.8.10">
    <property type="entry name" value="DNA helicase RuvA subunit, C-terminal domain"/>
    <property type="match status" value="1"/>
</dbReference>
<keyword evidence="4 6" id="KW-0233">DNA recombination</keyword>
<dbReference type="GO" id="GO:0005737">
    <property type="term" value="C:cytoplasm"/>
    <property type="evidence" value="ECO:0007669"/>
    <property type="project" value="UniProtKB-SubCell"/>
</dbReference>
<evidence type="ECO:0000313" key="9">
    <source>
        <dbReference type="Proteomes" id="UP000035860"/>
    </source>
</evidence>
<keyword evidence="8" id="KW-0378">Hydrolase</keyword>
<dbReference type="GO" id="GO:0009378">
    <property type="term" value="F:four-way junction helicase activity"/>
    <property type="evidence" value="ECO:0007669"/>
    <property type="project" value="InterPro"/>
</dbReference>
<dbReference type="InterPro" id="IPR012340">
    <property type="entry name" value="NA-bd_OB-fold"/>
</dbReference>
<dbReference type="InterPro" id="IPR011114">
    <property type="entry name" value="RuvA_C"/>
</dbReference>
<dbReference type="HAMAP" id="MF_00031">
    <property type="entry name" value="DNA_HJ_migration_RuvA"/>
    <property type="match status" value="1"/>
</dbReference>
<keyword evidence="5 6" id="KW-0234">DNA repair</keyword>
<dbReference type="Pfam" id="PF01330">
    <property type="entry name" value="RuvA_N"/>
    <property type="match status" value="1"/>
</dbReference>
<dbReference type="InterPro" id="IPR036267">
    <property type="entry name" value="RuvA_C_sf"/>
</dbReference>
<feature type="region of interest" description="Domain II" evidence="6">
    <location>
        <begin position="65"/>
        <end position="142"/>
    </location>
</feature>
<feature type="region of interest" description="Domain III" evidence="6">
    <location>
        <begin position="157"/>
        <end position="209"/>
    </location>
</feature>
<dbReference type="InterPro" id="IPR010994">
    <property type="entry name" value="RuvA_2-like"/>
</dbReference>
<dbReference type="EMBL" id="AOMT01000005">
    <property type="protein sequence ID" value="KDN25867.1"/>
    <property type="molecule type" value="Genomic_DNA"/>
</dbReference>
<dbReference type="SUPFAM" id="SSF50249">
    <property type="entry name" value="Nucleic acid-binding proteins"/>
    <property type="match status" value="1"/>
</dbReference>
<comment type="domain">
    <text evidence="6">Has three domains with a flexible linker between the domains II and III and assumes an 'L' shape. Domain III is highly mobile and contacts RuvB.</text>
</comment>
<dbReference type="Gene3D" id="1.10.150.20">
    <property type="entry name" value="5' to 3' exonuclease, C-terminal subdomain"/>
    <property type="match status" value="1"/>
</dbReference>
<sequence length="209" mass="22752">MIGLIKGEVCYLNAPLVCVMTQSGVGYEIELPIPAFCQLSLNEPVSIYTHLHVREDAQLLYGFGTKEDRDVFRKLIKINGVGAKMALAMLSTLSAGELKRAVEHEDDSALVRIPGIGKKTAQRLIIELKGKLLEFGSDISELSGQGEFFDVSLQADNQMQIIAEVESALIGLGYKEKEAQNAIKQAQLGLDDVNISSLLKASLKQLSGF</sequence>
<keyword evidence="2 6" id="KW-0227">DNA damage</keyword>
<evidence type="ECO:0000256" key="4">
    <source>
        <dbReference type="ARBA" id="ARBA00023172"/>
    </source>
</evidence>
<dbReference type="GO" id="GO:0009379">
    <property type="term" value="C:Holliday junction helicase complex"/>
    <property type="evidence" value="ECO:0007669"/>
    <property type="project" value="InterPro"/>
</dbReference>
<organism evidence="8 9">
    <name type="scientific">Moraxella bovoculi 237</name>
    <dbReference type="NCBI Taxonomy" id="743974"/>
    <lineage>
        <taxon>Bacteria</taxon>
        <taxon>Pseudomonadati</taxon>
        <taxon>Pseudomonadota</taxon>
        <taxon>Gammaproteobacteria</taxon>
        <taxon>Moraxellales</taxon>
        <taxon>Moraxellaceae</taxon>
        <taxon>Moraxella</taxon>
    </lineage>
</organism>
<dbReference type="Gene3D" id="2.40.50.140">
    <property type="entry name" value="Nucleic acid-binding proteins"/>
    <property type="match status" value="1"/>
</dbReference>
<name>A0A066UJ13_9GAMM</name>
<keyword evidence="1 6" id="KW-0963">Cytoplasm</keyword>
<dbReference type="RefSeq" id="WP_036362434.1">
    <property type="nucleotide sequence ID" value="NZ_AOMT01000005.1"/>
</dbReference>
<evidence type="ECO:0000313" key="8">
    <source>
        <dbReference type="EMBL" id="KDN25867.1"/>
    </source>
</evidence>
<dbReference type="Proteomes" id="UP000035860">
    <property type="component" value="Unassembled WGS sequence"/>
</dbReference>
<reference evidence="8 9" key="1">
    <citation type="journal article" date="2014" name="Genome Announc.">
        <title>Draft Genome Sequence of Moraxella bovoculi Strain 237T (ATCC BAA-1259T) Isolated from a Calf with Infectious Bovine Keratoconjunctivitis.</title>
        <authorList>
            <person name="Calcutt M.J."/>
            <person name="Foecking M.F."/>
            <person name="Martin N.T."/>
            <person name="Mhlanga-Mutangadura T."/>
            <person name="Reilly T.J."/>
        </authorList>
    </citation>
    <scope>NUCLEOTIDE SEQUENCE [LARGE SCALE GENOMIC DNA]</scope>
    <source>
        <strain evidence="8 9">237</strain>
    </source>
</reference>
<evidence type="ECO:0000256" key="3">
    <source>
        <dbReference type="ARBA" id="ARBA00023125"/>
    </source>
</evidence>
<feature type="region of interest" description="Domain I" evidence="6">
    <location>
        <begin position="1"/>
        <end position="64"/>
    </location>
</feature>
<comment type="function">
    <text evidence="6">The RuvA-RuvB-RuvC complex processes Holliday junction (HJ) DNA during genetic recombination and DNA repair, while the RuvA-RuvB complex plays an important role in the rescue of blocked DNA replication forks via replication fork reversal (RFR). RuvA specifically binds to HJ cruciform DNA, conferring on it an open structure. The RuvB hexamer acts as an ATP-dependent pump, pulling dsDNA into and through the RuvAB complex. HJ branch migration allows RuvC to scan DNA until it finds its consensus sequence, where it cleaves and resolves the cruciform DNA.</text>
</comment>
<evidence type="ECO:0000259" key="7">
    <source>
        <dbReference type="SMART" id="SM00278"/>
    </source>
</evidence>
<dbReference type="AlphaFoldDB" id="A0A066UJ13"/>